<keyword evidence="1" id="KW-0732">Signal</keyword>
<dbReference type="EMBL" id="JBBNAG010000001">
    <property type="protein sequence ID" value="KAK9165547.1"/>
    <property type="molecule type" value="Genomic_DNA"/>
</dbReference>
<protein>
    <submittedName>
        <fullName evidence="2">Uncharacterized protein</fullName>
    </submittedName>
</protein>
<feature type="chain" id="PRO_5042865484" evidence="1">
    <location>
        <begin position="20"/>
        <end position="54"/>
    </location>
</feature>
<feature type="signal peptide" evidence="1">
    <location>
        <begin position="1"/>
        <end position="19"/>
    </location>
</feature>
<accession>A0AAP0Q2Q1</accession>
<evidence type="ECO:0000256" key="1">
    <source>
        <dbReference type="SAM" id="SignalP"/>
    </source>
</evidence>
<sequence>MFVEICWWIFSLCFRHVNAWLTRRNGIKVCSLVGSRFARLAVKKFLSSNYVTVF</sequence>
<evidence type="ECO:0000313" key="3">
    <source>
        <dbReference type="Proteomes" id="UP001419268"/>
    </source>
</evidence>
<comment type="caution">
    <text evidence="2">The sequence shown here is derived from an EMBL/GenBank/DDBJ whole genome shotgun (WGS) entry which is preliminary data.</text>
</comment>
<evidence type="ECO:0000313" key="2">
    <source>
        <dbReference type="EMBL" id="KAK9165547.1"/>
    </source>
</evidence>
<dbReference type="Proteomes" id="UP001419268">
    <property type="component" value="Unassembled WGS sequence"/>
</dbReference>
<name>A0AAP0Q2Q1_9MAGN</name>
<keyword evidence="3" id="KW-1185">Reference proteome</keyword>
<reference evidence="2 3" key="1">
    <citation type="submission" date="2024-01" db="EMBL/GenBank/DDBJ databases">
        <title>Genome assemblies of Stephania.</title>
        <authorList>
            <person name="Yang L."/>
        </authorList>
    </citation>
    <scope>NUCLEOTIDE SEQUENCE [LARGE SCALE GENOMIC DNA]</scope>
    <source>
        <strain evidence="2">JXDWG</strain>
        <tissue evidence="2">Leaf</tissue>
    </source>
</reference>
<dbReference type="AlphaFoldDB" id="A0AAP0Q2Q1"/>
<organism evidence="2 3">
    <name type="scientific">Stephania cephalantha</name>
    <dbReference type="NCBI Taxonomy" id="152367"/>
    <lineage>
        <taxon>Eukaryota</taxon>
        <taxon>Viridiplantae</taxon>
        <taxon>Streptophyta</taxon>
        <taxon>Embryophyta</taxon>
        <taxon>Tracheophyta</taxon>
        <taxon>Spermatophyta</taxon>
        <taxon>Magnoliopsida</taxon>
        <taxon>Ranunculales</taxon>
        <taxon>Menispermaceae</taxon>
        <taxon>Menispermoideae</taxon>
        <taxon>Cissampelideae</taxon>
        <taxon>Stephania</taxon>
    </lineage>
</organism>
<proteinExistence type="predicted"/>
<gene>
    <name evidence="2" type="ORF">Scep_000738</name>
</gene>